<organism evidence="2">
    <name type="scientific">uncultured Caudovirales phage</name>
    <dbReference type="NCBI Taxonomy" id="2100421"/>
    <lineage>
        <taxon>Viruses</taxon>
        <taxon>Duplodnaviria</taxon>
        <taxon>Heunggongvirae</taxon>
        <taxon>Uroviricota</taxon>
        <taxon>Caudoviricetes</taxon>
        <taxon>Peduoviridae</taxon>
        <taxon>Maltschvirus</taxon>
        <taxon>Maltschvirus maltsch</taxon>
    </lineage>
</organism>
<dbReference type="EMBL" id="LR796598">
    <property type="protein sequence ID" value="CAB4153693.1"/>
    <property type="molecule type" value="Genomic_DNA"/>
</dbReference>
<dbReference type="InterPro" id="IPR039561">
    <property type="entry name" value="Peptidase_M15C"/>
</dbReference>
<protein>
    <submittedName>
        <fullName evidence="2">D-alanyl-D-alanine carboxypeptidase</fullName>
    </submittedName>
</protein>
<keyword evidence="2" id="KW-0378">Hydrolase</keyword>
<dbReference type="InterPro" id="IPR009045">
    <property type="entry name" value="Zn_M74/Hedgehog-like"/>
</dbReference>
<evidence type="ECO:0000313" key="2">
    <source>
        <dbReference type="EMBL" id="CAB4153693.1"/>
    </source>
</evidence>
<reference evidence="2" key="1">
    <citation type="submission" date="2020-04" db="EMBL/GenBank/DDBJ databases">
        <authorList>
            <person name="Chiriac C."/>
            <person name="Salcher M."/>
            <person name="Ghai R."/>
            <person name="Kavagutti S V."/>
        </authorList>
    </citation>
    <scope>NUCLEOTIDE SEQUENCE</scope>
</reference>
<keyword evidence="2" id="KW-0121">Carboxypeptidase</keyword>
<dbReference type="Pfam" id="PF13539">
    <property type="entry name" value="Peptidase_M15_4"/>
    <property type="match status" value="1"/>
</dbReference>
<proteinExistence type="predicted"/>
<gene>
    <name evidence="2" type="ORF">UFOVP634_17</name>
</gene>
<name>A0A6J5N988_9CAUD</name>
<accession>A0A6J5N988</accession>
<dbReference type="Gene3D" id="3.30.1380.10">
    <property type="match status" value="1"/>
</dbReference>
<dbReference type="CDD" id="cd14845">
    <property type="entry name" value="L-Ala-D-Glu_peptidase_like"/>
    <property type="match status" value="1"/>
</dbReference>
<dbReference type="SUPFAM" id="SSF55166">
    <property type="entry name" value="Hedgehog/DD-peptidase"/>
    <property type="match status" value="1"/>
</dbReference>
<keyword evidence="2" id="KW-0645">Protease</keyword>
<dbReference type="GO" id="GO:0004180">
    <property type="term" value="F:carboxypeptidase activity"/>
    <property type="evidence" value="ECO:0007669"/>
    <property type="project" value="UniProtKB-KW"/>
</dbReference>
<feature type="domain" description="Peptidase M15C" evidence="1">
    <location>
        <begin position="62"/>
        <end position="128"/>
    </location>
</feature>
<evidence type="ECO:0000259" key="1">
    <source>
        <dbReference type="Pfam" id="PF13539"/>
    </source>
</evidence>
<sequence length="157" mass="18541">MDNITLQRITQAHPILRDSLLQQYKEINNRLPANVRLRFSSVFRSPEEQHRIFLQRPKVTKADSWQSIHNYGLAFDIVILYDKNGDGTFETASWEINKYWIQVATYFKNNGWEWGGDWKRFKDAPHFQKSQLGWKELKAKIDSGNIIVDNGIKYPKL</sequence>